<dbReference type="Proteomes" id="UP001262754">
    <property type="component" value="Unassembled WGS sequence"/>
</dbReference>
<comment type="similarity">
    <text evidence="1">Belongs to the sigma-70 factor family. ECF subfamily.</text>
</comment>
<reference evidence="7 8" key="1">
    <citation type="submission" date="2023-07" db="EMBL/GenBank/DDBJ databases">
        <title>Sorghum-associated microbial communities from plants grown in Nebraska, USA.</title>
        <authorList>
            <person name="Schachtman D."/>
        </authorList>
    </citation>
    <scope>NUCLEOTIDE SEQUENCE [LARGE SCALE GENOMIC DNA]</scope>
    <source>
        <strain evidence="7 8">DS2154</strain>
    </source>
</reference>
<comment type="caution">
    <text evidence="7">The sequence shown here is derived from an EMBL/GenBank/DDBJ whole genome shotgun (WGS) entry which is preliminary data.</text>
</comment>
<dbReference type="EMBL" id="JAVDRL010000003">
    <property type="protein sequence ID" value="MDR6530265.1"/>
    <property type="molecule type" value="Genomic_DNA"/>
</dbReference>
<dbReference type="InterPro" id="IPR014284">
    <property type="entry name" value="RNA_pol_sigma-70_dom"/>
</dbReference>
<dbReference type="InterPro" id="IPR039425">
    <property type="entry name" value="RNA_pol_sigma-70-like"/>
</dbReference>
<dbReference type="Pfam" id="PF04542">
    <property type="entry name" value="Sigma70_r2"/>
    <property type="match status" value="1"/>
</dbReference>
<evidence type="ECO:0000256" key="4">
    <source>
        <dbReference type="ARBA" id="ARBA00023163"/>
    </source>
</evidence>
<evidence type="ECO:0000256" key="3">
    <source>
        <dbReference type="ARBA" id="ARBA00023082"/>
    </source>
</evidence>
<keyword evidence="2" id="KW-0805">Transcription regulation</keyword>
<dbReference type="NCBIfam" id="TIGR02937">
    <property type="entry name" value="sigma70-ECF"/>
    <property type="match status" value="1"/>
</dbReference>
<dbReference type="InterPro" id="IPR013324">
    <property type="entry name" value="RNA_pol_sigma_r3/r4-like"/>
</dbReference>
<dbReference type="InterPro" id="IPR013325">
    <property type="entry name" value="RNA_pol_sigma_r2"/>
</dbReference>
<dbReference type="CDD" id="cd06171">
    <property type="entry name" value="Sigma70_r4"/>
    <property type="match status" value="1"/>
</dbReference>
<feature type="domain" description="RNA polymerase sigma factor 70 region 4 type 2" evidence="6">
    <location>
        <begin position="118"/>
        <end position="168"/>
    </location>
</feature>
<name>A0ABU1MWP4_9CAUL</name>
<accession>A0ABU1MWP4</accession>
<evidence type="ECO:0000313" key="7">
    <source>
        <dbReference type="EMBL" id="MDR6530265.1"/>
    </source>
</evidence>
<dbReference type="SUPFAM" id="SSF88659">
    <property type="entry name" value="Sigma3 and sigma4 domains of RNA polymerase sigma factors"/>
    <property type="match status" value="1"/>
</dbReference>
<evidence type="ECO:0000259" key="6">
    <source>
        <dbReference type="Pfam" id="PF08281"/>
    </source>
</evidence>
<evidence type="ECO:0000256" key="1">
    <source>
        <dbReference type="ARBA" id="ARBA00010641"/>
    </source>
</evidence>
<keyword evidence="3" id="KW-0731">Sigma factor</keyword>
<sequence>MDPKLPRVATQPEGSWDERDDLDRLYRRYAPWLGAMLRRRFGRGIEADADDLVQETYARLAPHDTTRIERPQALLMRVASNLATDLLRRRAVRTRHAQQVQREPDTAQAAASALDILLVKEAILQIPEPYLDVFVLRRFHGLTYEQIATRCGLTVKSVEWRLARAVEHALKAQAGLSGRSDR</sequence>
<evidence type="ECO:0000259" key="5">
    <source>
        <dbReference type="Pfam" id="PF04542"/>
    </source>
</evidence>
<gene>
    <name evidence="7" type="ORF">J2800_001001</name>
</gene>
<dbReference type="PANTHER" id="PTHR43133">
    <property type="entry name" value="RNA POLYMERASE ECF-TYPE SIGMA FACTO"/>
    <property type="match status" value="1"/>
</dbReference>
<dbReference type="Gene3D" id="1.10.10.10">
    <property type="entry name" value="Winged helix-like DNA-binding domain superfamily/Winged helix DNA-binding domain"/>
    <property type="match status" value="1"/>
</dbReference>
<dbReference type="RefSeq" id="WP_310029720.1">
    <property type="nucleotide sequence ID" value="NZ_JAVDRL010000003.1"/>
</dbReference>
<proteinExistence type="inferred from homology"/>
<feature type="domain" description="RNA polymerase sigma-70 region 2" evidence="5">
    <location>
        <begin position="25"/>
        <end position="91"/>
    </location>
</feature>
<evidence type="ECO:0000256" key="2">
    <source>
        <dbReference type="ARBA" id="ARBA00023015"/>
    </source>
</evidence>
<dbReference type="InterPro" id="IPR036388">
    <property type="entry name" value="WH-like_DNA-bd_sf"/>
</dbReference>
<dbReference type="PANTHER" id="PTHR43133:SF63">
    <property type="entry name" value="RNA POLYMERASE SIGMA FACTOR FECI-RELATED"/>
    <property type="match status" value="1"/>
</dbReference>
<dbReference type="SUPFAM" id="SSF88946">
    <property type="entry name" value="Sigma2 domain of RNA polymerase sigma factors"/>
    <property type="match status" value="1"/>
</dbReference>
<keyword evidence="4" id="KW-0804">Transcription</keyword>
<dbReference type="InterPro" id="IPR013249">
    <property type="entry name" value="RNA_pol_sigma70_r4_t2"/>
</dbReference>
<evidence type="ECO:0000313" key="8">
    <source>
        <dbReference type="Proteomes" id="UP001262754"/>
    </source>
</evidence>
<organism evidence="7 8">
    <name type="scientific">Caulobacter rhizosphaerae</name>
    <dbReference type="NCBI Taxonomy" id="2010972"/>
    <lineage>
        <taxon>Bacteria</taxon>
        <taxon>Pseudomonadati</taxon>
        <taxon>Pseudomonadota</taxon>
        <taxon>Alphaproteobacteria</taxon>
        <taxon>Caulobacterales</taxon>
        <taxon>Caulobacteraceae</taxon>
        <taxon>Caulobacter</taxon>
    </lineage>
</organism>
<protein>
    <submittedName>
        <fullName evidence="7">RNA polymerase sigma-70 factor (ECF subfamily)</fullName>
    </submittedName>
</protein>
<dbReference type="InterPro" id="IPR007627">
    <property type="entry name" value="RNA_pol_sigma70_r2"/>
</dbReference>
<dbReference type="Gene3D" id="1.10.1740.10">
    <property type="match status" value="1"/>
</dbReference>
<dbReference type="Pfam" id="PF08281">
    <property type="entry name" value="Sigma70_r4_2"/>
    <property type="match status" value="1"/>
</dbReference>
<keyword evidence="8" id="KW-1185">Reference proteome</keyword>